<protein>
    <submittedName>
        <fullName evidence="2">Uncharacterized protein</fullName>
    </submittedName>
</protein>
<evidence type="ECO:0000313" key="3">
    <source>
        <dbReference type="Proteomes" id="UP001227230"/>
    </source>
</evidence>
<evidence type="ECO:0000256" key="1">
    <source>
        <dbReference type="SAM" id="SignalP"/>
    </source>
</evidence>
<accession>A0ABY9D449</accession>
<dbReference type="PANTHER" id="PTHR47481:SF22">
    <property type="entry name" value="RETROTRANSPOSON GAG DOMAIN-CONTAINING PROTEIN"/>
    <property type="match status" value="1"/>
</dbReference>
<feature type="signal peptide" evidence="1">
    <location>
        <begin position="1"/>
        <end position="23"/>
    </location>
</feature>
<dbReference type="Proteomes" id="UP001227230">
    <property type="component" value="Chromosome 13"/>
</dbReference>
<reference evidence="2 3" key="1">
    <citation type="journal article" date="2023" name="Hortic Res">
        <title>The complete reference genome for grapevine (Vitis vinifera L.) genetics and breeding.</title>
        <authorList>
            <person name="Shi X."/>
            <person name="Cao S."/>
            <person name="Wang X."/>
            <person name="Huang S."/>
            <person name="Wang Y."/>
            <person name="Liu Z."/>
            <person name="Liu W."/>
            <person name="Leng X."/>
            <person name="Peng Y."/>
            <person name="Wang N."/>
            <person name="Wang Y."/>
            <person name="Ma Z."/>
            <person name="Xu X."/>
            <person name="Zhang F."/>
            <person name="Xue H."/>
            <person name="Zhong H."/>
            <person name="Wang Y."/>
            <person name="Zhang K."/>
            <person name="Velt A."/>
            <person name="Avia K."/>
            <person name="Holtgrawe D."/>
            <person name="Grimplet J."/>
            <person name="Matus J.T."/>
            <person name="Ware D."/>
            <person name="Wu X."/>
            <person name="Wang H."/>
            <person name="Liu C."/>
            <person name="Fang Y."/>
            <person name="Rustenholz C."/>
            <person name="Cheng Z."/>
            <person name="Xiao H."/>
            <person name="Zhou Y."/>
        </authorList>
    </citation>
    <scope>NUCLEOTIDE SEQUENCE [LARGE SCALE GENOMIC DNA]</scope>
    <source>
        <strain evidence="3">cv. Pinot noir / PN40024</strain>
        <tissue evidence="2">Leaf</tissue>
    </source>
</reference>
<keyword evidence="1" id="KW-0732">Signal</keyword>
<dbReference type="InterPro" id="IPR008972">
    <property type="entry name" value="Cupredoxin"/>
</dbReference>
<sequence length="190" mass="20905">MASKRFVGAIAILAFVLAAVAMATEFAVGDDQGWTINFDYEAWAKDKVFHVGDELAKTAKEAWTILANTYAKPSRGRIKQVKTKLKNPTKGSQNVTEYLHFVKTCADELAILGVPLDPEDLTDKILDRLGDDYKELVCAVQARDTSITFDELHEKLLSFEASAPAITSSETSIPITANLITTQKALFHNL</sequence>
<dbReference type="Gene3D" id="2.60.40.420">
    <property type="entry name" value="Cupredoxins - blue copper proteins"/>
    <property type="match status" value="1"/>
</dbReference>
<dbReference type="EMBL" id="CP126660">
    <property type="protein sequence ID" value="WKA02142.1"/>
    <property type="molecule type" value="Genomic_DNA"/>
</dbReference>
<dbReference type="PANTHER" id="PTHR47481">
    <property type="match status" value="1"/>
</dbReference>
<organism evidence="2 3">
    <name type="scientific">Vitis vinifera</name>
    <name type="common">Grape</name>
    <dbReference type="NCBI Taxonomy" id="29760"/>
    <lineage>
        <taxon>Eukaryota</taxon>
        <taxon>Viridiplantae</taxon>
        <taxon>Streptophyta</taxon>
        <taxon>Embryophyta</taxon>
        <taxon>Tracheophyta</taxon>
        <taxon>Spermatophyta</taxon>
        <taxon>Magnoliopsida</taxon>
        <taxon>eudicotyledons</taxon>
        <taxon>Gunneridae</taxon>
        <taxon>Pentapetalae</taxon>
        <taxon>rosids</taxon>
        <taxon>Vitales</taxon>
        <taxon>Vitaceae</taxon>
        <taxon>Viteae</taxon>
        <taxon>Vitis</taxon>
    </lineage>
</organism>
<dbReference type="Pfam" id="PF14223">
    <property type="entry name" value="Retrotran_gag_2"/>
    <property type="match status" value="1"/>
</dbReference>
<evidence type="ECO:0000313" key="2">
    <source>
        <dbReference type="EMBL" id="WKA02142.1"/>
    </source>
</evidence>
<proteinExistence type="predicted"/>
<keyword evidence="3" id="KW-1185">Reference proteome</keyword>
<gene>
    <name evidence="2" type="ORF">VitviT2T_020364</name>
</gene>
<dbReference type="SUPFAM" id="SSF49503">
    <property type="entry name" value="Cupredoxins"/>
    <property type="match status" value="1"/>
</dbReference>
<feature type="chain" id="PRO_5045819627" evidence="1">
    <location>
        <begin position="24"/>
        <end position="190"/>
    </location>
</feature>
<name>A0ABY9D449_VITVI</name>